<sequence>MYWLVVLFVVVNIAAAGYPLSAGLRASPLVPIPHQSLGPNVLIPLNYGSRNGLTIANAVKPSGGVQQHTSVSKDALGGHTIEHAAHGHHTNPYTGAADVKHSEHAFHINPYLGKAAAHSNDATGYLSPLSGSAAYQENSYDAKIAPDHRALKKGYASAHVSPHGNHANHAVHSAHAAAVPGGVVHAAHTSQAAHANHPGLGGYTKSQVSDVQGLQGHGFSALSQAAQKTRASYGPHGLSAEVKQDGYAADDVYNVHLNYVAGNEHAYTHQARRDPHLGYEQVTRTTNTAHAGPIYPSPYGAPAPVHHSSYGYSQASYSPVHAVHYAPYGHKK</sequence>
<accession>A0ABM1BAZ0</accession>
<evidence type="ECO:0000256" key="1">
    <source>
        <dbReference type="SAM" id="SignalP"/>
    </source>
</evidence>
<gene>
    <name evidence="3" type="primary">LOC106462945</name>
</gene>
<keyword evidence="2" id="KW-1185">Reference proteome</keyword>
<feature type="chain" id="PRO_5046490249" evidence="1">
    <location>
        <begin position="17"/>
        <end position="332"/>
    </location>
</feature>
<dbReference type="Proteomes" id="UP000694941">
    <property type="component" value="Unplaced"/>
</dbReference>
<dbReference type="RefSeq" id="XP_013778366.1">
    <property type="nucleotide sequence ID" value="XM_013922912.2"/>
</dbReference>
<dbReference type="GeneID" id="106462945"/>
<protein>
    <submittedName>
        <fullName evidence="3">Histidine-rich protein PFHRP-II-like</fullName>
    </submittedName>
</protein>
<proteinExistence type="predicted"/>
<evidence type="ECO:0000313" key="3">
    <source>
        <dbReference type="RefSeq" id="XP_013778366.1"/>
    </source>
</evidence>
<organism evidence="2 3">
    <name type="scientific">Limulus polyphemus</name>
    <name type="common">Atlantic horseshoe crab</name>
    <dbReference type="NCBI Taxonomy" id="6850"/>
    <lineage>
        <taxon>Eukaryota</taxon>
        <taxon>Metazoa</taxon>
        <taxon>Ecdysozoa</taxon>
        <taxon>Arthropoda</taxon>
        <taxon>Chelicerata</taxon>
        <taxon>Merostomata</taxon>
        <taxon>Xiphosura</taxon>
        <taxon>Limulidae</taxon>
        <taxon>Limulus</taxon>
    </lineage>
</organism>
<evidence type="ECO:0000313" key="2">
    <source>
        <dbReference type="Proteomes" id="UP000694941"/>
    </source>
</evidence>
<name>A0ABM1BAZ0_LIMPO</name>
<reference evidence="3" key="1">
    <citation type="submission" date="2025-08" db="UniProtKB">
        <authorList>
            <consortium name="RefSeq"/>
        </authorList>
    </citation>
    <scope>IDENTIFICATION</scope>
    <source>
        <tissue evidence="3">Muscle</tissue>
    </source>
</reference>
<feature type="signal peptide" evidence="1">
    <location>
        <begin position="1"/>
        <end position="16"/>
    </location>
</feature>
<keyword evidence="1" id="KW-0732">Signal</keyword>